<keyword evidence="2" id="KW-1185">Reference proteome</keyword>
<evidence type="ECO:0000313" key="1">
    <source>
        <dbReference type="EMBL" id="RED64625.1"/>
    </source>
</evidence>
<name>A0A3D9ISG7_9BACL</name>
<proteinExistence type="predicted"/>
<organism evidence="1 2">
    <name type="scientific">Cohnella lupini</name>
    <dbReference type="NCBI Taxonomy" id="1294267"/>
    <lineage>
        <taxon>Bacteria</taxon>
        <taxon>Bacillati</taxon>
        <taxon>Bacillota</taxon>
        <taxon>Bacilli</taxon>
        <taxon>Bacillales</taxon>
        <taxon>Paenibacillaceae</taxon>
        <taxon>Cohnella</taxon>
    </lineage>
</organism>
<dbReference type="Pfam" id="PF02597">
    <property type="entry name" value="ThiS"/>
    <property type="match status" value="1"/>
</dbReference>
<dbReference type="InterPro" id="IPR052045">
    <property type="entry name" value="Sulfur_Carrier/Prot_Modifier"/>
</dbReference>
<dbReference type="InterPro" id="IPR012675">
    <property type="entry name" value="Beta-grasp_dom_sf"/>
</dbReference>
<dbReference type="RefSeq" id="WP_115991408.1">
    <property type="nucleotide sequence ID" value="NZ_QRDY01000002.1"/>
</dbReference>
<evidence type="ECO:0000313" key="2">
    <source>
        <dbReference type="Proteomes" id="UP000256869"/>
    </source>
</evidence>
<dbReference type="Proteomes" id="UP000256869">
    <property type="component" value="Unassembled WGS sequence"/>
</dbReference>
<dbReference type="PANTHER" id="PTHR38031">
    <property type="entry name" value="SULFUR CARRIER PROTEIN SLR0821-RELATED"/>
    <property type="match status" value="1"/>
</dbReference>
<dbReference type="Gene3D" id="3.10.20.30">
    <property type="match status" value="1"/>
</dbReference>
<comment type="caution">
    <text evidence="1">The sequence shown here is derived from an EMBL/GenBank/DDBJ whole genome shotgun (WGS) entry which is preliminary data.</text>
</comment>
<accession>A0A3D9ISG7</accession>
<dbReference type="EMBL" id="QRDY01000002">
    <property type="protein sequence ID" value="RED64625.1"/>
    <property type="molecule type" value="Genomic_DNA"/>
</dbReference>
<dbReference type="OrthoDB" id="9156098at2"/>
<dbReference type="InterPro" id="IPR016155">
    <property type="entry name" value="Mopterin_synth/thiamin_S_b"/>
</dbReference>
<protein>
    <submittedName>
        <fullName evidence="1">Molybdopterin synthase subunit MoaD</fullName>
    </submittedName>
</protein>
<dbReference type="SUPFAM" id="SSF54285">
    <property type="entry name" value="MoaD/ThiS"/>
    <property type="match status" value="1"/>
</dbReference>
<dbReference type="AlphaFoldDB" id="A0A3D9ISG7"/>
<dbReference type="PANTHER" id="PTHR38031:SF1">
    <property type="entry name" value="SULFUR CARRIER PROTEIN CYSO"/>
    <property type="match status" value="1"/>
</dbReference>
<gene>
    <name evidence="1" type="ORF">DFP95_10242</name>
</gene>
<dbReference type="InterPro" id="IPR003749">
    <property type="entry name" value="ThiS/MoaD-like"/>
</dbReference>
<reference evidence="1 2" key="1">
    <citation type="submission" date="2018-07" db="EMBL/GenBank/DDBJ databases">
        <title>Genomic Encyclopedia of Type Strains, Phase III (KMG-III): the genomes of soil and plant-associated and newly described type strains.</title>
        <authorList>
            <person name="Whitman W."/>
        </authorList>
    </citation>
    <scope>NUCLEOTIDE SEQUENCE [LARGE SCALE GENOMIC DNA]</scope>
    <source>
        <strain evidence="1 2">CECT 8236</strain>
    </source>
</reference>
<sequence>MRIEIGVPGLLADCTGGRAKFPLEADTLKEAVERLFADYPMLKRHVYDESGKVRKHVLLCYNKDNLDWLDNWEIPLQPGDKLFVMQLVSGG</sequence>